<accession>A0A4S8QNX2</accession>
<protein>
    <submittedName>
        <fullName evidence="3">Uncharacterized protein</fullName>
    </submittedName>
</protein>
<evidence type="ECO:0000256" key="2">
    <source>
        <dbReference type="SAM" id="MobiDB-lite"/>
    </source>
</evidence>
<feature type="coiled-coil region" evidence="1">
    <location>
        <begin position="228"/>
        <end position="454"/>
    </location>
</feature>
<comment type="caution">
    <text evidence="3">The sequence shown here is derived from an EMBL/GenBank/DDBJ whole genome shotgun (WGS) entry which is preliminary data.</text>
</comment>
<name>A0A4S8QNX2_9HELO</name>
<evidence type="ECO:0000256" key="1">
    <source>
        <dbReference type="SAM" id="Coils"/>
    </source>
</evidence>
<proteinExistence type="predicted"/>
<evidence type="ECO:0000313" key="3">
    <source>
        <dbReference type="EMBL" id="THV46743.1"/>
    </source>
</evidence>
<organism evidence="3 4">
    <name type="scientific">Botrytis galanthina</name>
    <dbReference type="NCBI Taxonomy" id="278940"/>
    <lineage>
        <taxon>Eukaryota</taxon>
        <taxon>Fungi</taxon>
        <taxon>Dikarya</taxon>
        <taxon>Ascomycota</taxon>
        <taxon>Pezizomycotina</taxon>
        <taxon>Leotiomycetes</taxon>
        <taxon>Helotiales</taxon>
        <taxon>Sclerotiniaceae</taxon>
        <taxon>Botrytis</taxon>
    </lineage>
</organism>
<dbReference type="AlphaFoldDB" id="A0A4S8QNX2"/>
<dbReference type="OrthoDB" id="3565171at2759"/>
<sequence>MAAKKKKATAASASRLPAGTVSLPASKAEDRAPSAENEDSSLSPKRVEETPESWPLHAPVIEYESCDEKCAGWGSNTDSGSEGFLDDDMDFLPTGWGINDKQLGEDKERGEIARKARLKKEKSQVSAVVVAACQEETPTVSDGKVEVSRTLVKLAMSCTNGESMESAPEISCDATEEVVSESITEDIKVIGSTSSSEKACLVCASRSSEAVTSNTIITKSTAPEPESSIKLMEKMARQERDLKSAKTQAGSLRAEIEVLNQKHRLEMQKQLNQLNESHRKEMEAMKLDLEEAQVARQKASTDLRRVKEDNLTIVMDRKELNSKLEAVKEDAARFKNNILALEEQSNHALQSAESFSKLVEDLTRKARATELRLDAEEVNTSSTLLQQNSKLLDENRRLKQQQSQSTATSSFRLKQLQQRYDSLASTYNNVVAQRDKLREDLARSRRQCQVWKDEAEYYNTIRDDRRAELDEVARALTKMTAKYEKAIYNCTWEGQNYDKLKRTYDIVKPLVKIGADIRLRFLDQAREAVLDISRDETGAALRANGNAAAHRGNLAADAALFKGNFVPADYEEEAEDIFEKLYQKKWSEYLTWTGVHERKINCYATLQMTKRSEPSGFSDPERYLWGVWWRSLSIDEENSSALGKLEALTDEIVDSERSSRRRR</sequence>
<dbReference type="EMBL" id="PQXL01000363">
    <property type="protein sequence ID" value="THV46743.1"/>
    <property type="molecule type" value="Genomic_DNA"/>
</dbReference>
<keyword evidence="1" id="KW-0175">Coiled coil</keyword>
<keyword evidence="4" id="KW-1185">Reference proteome</keyword>
<dbReference type="Proteomes" id="UP000308671">
    <property type="component" value="Unassembled WGS sequence"/>
</dbReference>
<gene>
    <name evidence="3" type="ORF">BGAL_0363g00100</name>
</gene>
<reference evidence="3 4" key="1">
    <citation type="submission" date="2017-12" db="EMBL/GenBank/DDBJ databases">
        <title>Comparative genomics of Botrytis spp.</title>
        <authorList>
            <person name="Valero-Jimenez C.A."/>
            <person name="Tapia P."/>
            <person name="Veloso J."/>
            <person name="Silva-Moreno E."/>
            <person name="Staats M."/>
            <person name="Valdes J.H."/>
            <person name="Van Kan J.A.L."/>
        </authorList>
    </citation>
    <scope>NUCLEOTIDE SEQUENCE [LARGE SCALE GENOMIC DNA]</scope>
    <source>
        <strain evidence="3 4">MUCL435</strain>
    </source>
</reference>
<evidence type="ECO:0000313" key="4">
    <source>
        <dbReference type="Proteomes" id="UP000308671"/>
    </source>
</evidence>
<feature type="region of interest" description="Disordered" evidence="2">
    <location>
        <begin position="1"/>
        <end position="58"/>
    </location>
</feature>